<evidence type="ECO:0000259" key="2">
    <source>
        <dbReference type="Pfam" id="PF03372"/>
    </source>
</evidence>
<feature type="chain" id="PRO_5012868097" evidence="1">
    <location>
        <begin position="24"/>
        <end position="257"/>
    </location>
</feature>
<proteinExistence type="predicted"/>
<feature type="domain" description="Endonuclease/exonuclease/phosphatase" evidence="2">
    <location>
        <begin position="29"/>
        <end position="247"/>
    </location>
</feature>
<dbReference type="RefSeq" id="WP_084292571.1">
    <property type="nucleotide sequence ID" value="NZ_FWYB01000027.1"/>
</dbReference>
<dbReference type="PANTHER" id="PTHR14859:SF15">
    <property type="entry name" value="ENDONUCLEASE_EXONUCLEASE_PHOSPHATASE DOMAIN-CONTAINING PROTEIN"/>
    <property type="match status" value="1"/>
</dbReference>
<evidence type="ECO:0000313" key="3">
    <source>
        <dbReference type="EMBL" id="SMD18518.1"/>
    </source>
</evidence>
<keyword evidence="3" id="KW-0255">Endonuclease</keyword>
<dbReference type="AlphaFoldDB" id="A0A1W2FA58"/>
<feature type="signal peptide" evidence="1">
    <location>
        <begin position="1"/>
        <end position="23"/>
    </location>
</feature>
<keyword evidence="3" id="KW-0378">Hydrolase</keyword>
<keyword evidence="1" id="KW-0732">Signal</keyword>
<dbReference type="SUPFAM" id="SSF56219">
    <property type="entry name" value="DNase I-like"/>
    <property type="match status" value="1"/>
</dbReference>
<dbReference type="OrthoDB" id="5447300at2"/>
<keyword evidence="3" id="KW-0269">Exonuclease</keyword>
<dbReference type="PANTHER" id="PTHR14859">
    <property type="entry name" value="CALCOFLUOR WHITE HYPERSENSITIVE PROTEIN PRECURSOR"/>
    <property type="match status" value="1"/>
</dbReference>
<dbReference type="Proteomes" id="UP000192678">
    <property type="component" value="Unassembled WGS sequence"/>
</dbReference>
<dbReference type="EMBL" id="FWYB01000027">
    <property type="protein sequence ID" value="SMD18518.1"/>
    <property type="molecule type" value="Genomic_DNA"/>
</dbReference>
<dbReference type="InterPro" id="IPR051916">
    <property type="entry name" value="GPI-anchor_lipid_remodeler"/>
</dbReference>
<protein>
    <submittedName>
        <fullName evidence="3">Metal-dependent hydrolase, endonuclease/exonuclease/phosphatase family</fullName>
    </submittedName>
</protein>
<evidence type="ECO:0000313" key="4">
    <source>
        <dbReference type="Proteomes" id="UP000192678"/>
    </source>
</evidence>
<dbReference type="Gene3D" id="3.60.10.10">
    <property type="entry name" value="Endonuclease/exonuclease/phosphatase"/>
    <property type="match status" value="1"/>
</dbReference>
<dbReference type="STRING" id="475255.SAMN04488101_1278"/>
<reference evidence="3 4" key="1">
    <citation type="submission" date="2017-04" db="EMBL/GenBank/DDBJ databases">
        <authorList>
            <person name="Afonso C.L."/>
            <person name="Miller P.J."/>
            <person name="Scott M.A."/>
            <person name="Spackman E."/>
            <person name="Goraichik I."/>
            <person name="Dimitrov K.M."/>
            <person name="Suarez D.L."/>
            <person name="Swayne D.E."/>
        </authorList>
    </citation>
    <scope>NUCLEOTIDE SEQUENCE [LARGE SCALE GENOMIC DNA]</scope>
    <source>
        <strain evidence="3 4">DSM 19625</strain>
    </source>
</reference>
<keyword evidence="3" id="KW-0540">Nuclease</keyword>
<evidence type="ECO:0000256" key="1">
    <source>
        <dbReference type="SAM" id="SignalP"/>
    </source>
</evidence>
<gene>
    <name evidence="3" type="ORF">SAMN04488101_1278</name>
</gene>
<dbReference type="InterPro" id="IPR005135">
    <property type="entry name" value="Endo/exonuclease/phosphatase"/>
</dbReference>
<dbReference type="InterPro" id="IPR036691">
    <property type="entry name" value="Endo/exonu/phosph_ase_sf"/>
</dbReference>
<dbReference type="GO" id="GO:0006506">
    <property type="term" value="P:GPI anchor biosynthetic process"/>
    <property type="evidence" value="ECO:0007669"/>
    <property type="project" value="TreeGrafter"/>
</dbReference>
<name>A0A1W2FA58_9SPHI</name>
<organism evidence="3 4">
    <name type="scientific">Pedobacter nyackensis</name>
    <dbReference type="NCBI Taxonomy" id="475255"/>
    <lineage>
        <taxon>Bacteria</taxon>
        <taxon>Pseudomonadati</taxon>
        <taxon>Bacteroidota</taxon>
        <taxon>Sphingobacteriia</taxon>
        <taxon>Sphingobacteriales</taxon>
        <taxon>Sphingobacteriaceae</taxon>
        <taxon>Pedobacter</taxon>
    </lineage>
</organism>
<accession>A0A1W2FA58</accession>
<dbReference type="Pfam" id="PF03372">
    <property type="entry name" value="Exo_endo_phos"/>
    <property type="match status" value="1"/>
</dbReference>
<dbReference type="GO" id="GO:0016020">
    <property type="term" value="C:membrane"/>
    <property type="evidence" value="ECO:0007669"/>
    <property type="project" value="GOC"/>
</dbReference>
<keyword evidence="4" id="KW-1185">Reference proteome</keyword>
<dbReference type="GO" id="GO:0004527">
    <property type="term" value="F:exonuclease activity"/>
    <property type="evidence" value="ECO:0007669"/>
    <property type="project" value="UniProtKB-KW"/>
</dbReference>
<dbReference type="GO" id="GO:0004519">
    <property type="term" value="F:endonuclease activity"/>
    <property type="evidence" value="ECO:0007669"/>
    <property type="project" value="UniProtKB-KW"/>
</dbReference>
<sequence>MKKHFFSYLTCFLFCCFSSTVSAQRIKILSYNIHHANPPSEKGHVINLDTIAAIIKKTNADLVGLQEIDVNLGRSKNVDQAKKLAELTGMHYFFSKGINLDKGEYGTVILSKYPIIRSERFELPSPVKSELRSLAVIEVKIKGKTIKFANTHLDLNEENRLEQCAFILDKFKNDKGLVVFVGDLNAEPEEAPIKNLTQVFTKSQIPNGLTIPEVNPKKEIDFIMVNKPRQYKFEHHQVLKETYASDHRPVYVEIVGK</sequence>